<proteinExistence type="inferred from homology"/>
<dbReference type="Pfam" id="PF05794">
    <property type="entry name" value="Tcp11"/>
    <property type="match status" value="1"/>
</dbReference>
<dbReference type="Proteomes" id="UP000054144">
    <property type="component" value="Unassembled WGS sequence"/>
</dbReference>
<keyword evidence="3" id="KW-1185">Reference proteome</keyword>
<dbReference type="EMBL" id="KN881676">
    <property type="protein sequence ID" value="KIY50324.1"/>
    <property type="molecule type" value="Genomic_DNA"/>
</dbReference>
<dbReference type="OrthoDB" id="276323at2759"/>
<evidence type="ECO:0000313" key="3">
    <source>
        <dbReference type="Proteomes" id="UP000054144"/>
    </source>
</evidence>
<comment type="similarity">
    <text evidence="1">Belongs to the TCP11 family.</text>
</comment>
<dbReference type="AlphaFoldDB" id="A0A0D7AGS9"/>
<name>A0A0D7AGS9_9AGAR</name>
<gene>
    <name evidence="2" type="ORF">FISHEDRAFT_39855</name>
</gene>
<sequence>MPDIQTQSLPFELSSAVNQAYFLHVLAVEPGKIVPPGKSLLSMMTNQGDQVFPNHSQSDREKATAAVHNRVESIVHTAFWNQATEALSSSSPSIQVARLKGLFNDVLEAAIPLFPPNHQAIQLLSSPLPPTSSPLLTTVHMLRDILCSLKERCAPIRDSQIDELLSKLDDPLPPSLGSDHTSSSGSDNHEYHSPFASRIVEVFRSCISLIDDMKADLNQFVLGAMSEDQLCTVVVEQAMNRERQLILDVVGRSRLDTAWESWLSEYLQDEATPTPRSKWMSRLVKALHSADPISCNLAQYLSDNDIHASQDVVTPPNNLPPHFFFCSPSLFYIQNYLQALVIASSLRVLVHIPSGHPHDFVERVWGLLKAEIDEVDTDLSSLSSGGETKITNLVDEVIRCRQQYGGEVVAQELRDAVERTLRTDDPVFRLLQKRELQWVEKGIEQLAVHRLEANGVIPLHMRTGLDPKAATFRKNSPPTAVHAIQGLPPPGFEDPILAAALNEITLRLYQDCIQWTQAVWIDAISSI</sequence>
<organism evidence="2 3">
    <name type="scientific">Fistulina hepatica ATCC 64428</name>
    <dbReference type="NCBI Taxonomy" id="1128425"/>
    <lineage>
        <taxon>Eukaryota</taxon>
        <taxon>Fungi</taxon>
        <taxon>Dikarya</taxon>
        <taxon>Basidiomycota</taxon>
        <taxon>Agaricomycotina</taxon>
        <taxon>Agaricomycetes</taxon>
        <taxon>Agaricomycetidae</taxon>
        <taxon>Agaricales</taxon>
        <taxon>Fistulinaceae</taxon>
        <taxon>Fistulina</taxon>
    </lineage>
</organism>
<dbReference type="InterPro" id="IPR008862">
    <property type="entry name" value="Tcp11"/>
</dbReference>
<reference evidence="2 3" key="1">
    <citation type="journal article" date="2015" name="Fungal Genet. Biol.">
        <title>Evolution of novel wood decay mechanisms in Agaricales revealed by the genome sequences of Fistulina hepatica and Cylindrobasidium torrendii.</title>
        <authorList>
            <person name="Floudas D."/>
            <person name="Held B.W."/>
            <person name="Riley R."/>
            <person name="Nagy L.G."/>
            <person name="Koehler G."/>
            <person name="Ransdell A.S."/>
            <person name="Younus H."/>
            <person name="Chow J."/>
            <person name="Chiniquy J."/>
            <person name="Lipzen A."/>
            <person name="Tritt A."/>
            <person name="Sun H."/>
            <person name="Haridas S."/>
            <person name="LaButti K."/>
            <person name="Ohm R.A."/>
            <person name="Kues U."/>
            <person name="Blanchette R.A."/>
            <person name="Grigoriev I.V."/>
            <person name="Minto R.E."/>
            <person name="Hibbett D.S."/>
        </authorList>
    </citation>
    <scope>NUCLEOTIDE SEQUENCE [LARGE SCALE GENOMIC DNA]</scope>
    <source>
        <strain evidence="2 3">ATCC 64428</strain>
    </source>
</reference>
<protein>
    <submittedName>
        <fullName evidence="2">Uncharacterized protein</fullName>
    </submittedName>
</protein>
<evidence type="ECO:0000256" key="1">
    <source>
        <dbReference type="ARBA" id="ARBA00010954"/>
    </source>
</evidence>
<evidence type="ECO:0000313" key="2">
    <source>
        <dbReference type="EMBL" id="KIY50324.1"/>
    </source>
</evidence>
<accession>A0A0D7AGS9</accession>